<gene>
    <name evidence="3" type="ORF">DI586_06760</name>
</gene>
<feature type="domain" description="GST C-terminal" evidence="2">
    <location>
        <begin position="85"/>
        <end position="210"/>
    </location>
</feature>
<dbReference type="SFLD" id="SFLDG00358">
    <property type="entry name" value="Main_(cytGST)"/>
    <property type="match status" value="1"/>
</dbReference>
<dbReference type="AlphaFoldDB" id="A0A2W5FKF3"/>
<dbReference type="InterPro" id="IPR004046">
    <property type="entry name" value="GST_C"/>
</dbReference>
<dbReference type="SFLD" id="SFLDS00019">
    <property type="entry name" value="Glutathione_Transferase_(cytos"/>
    <property type="match status" value="1"/>
</dbReference>
<organism evidence="3 4">
    <name type="scientific">Micavibrio aeruginosavorus</name>
    <dbReference type="NCBI Taxonomy" id="349221"/>
    <lineage>
        <taxon>Bacteria</taxon>
        <taxon>Pseudomonadati</taxon>
        <taxon>Bdellovibrionota</taxon>
        <taxon>Bdellovibrionia</taxon>
        <taxon>Bdellovibrionales</taxon>
        <taxon>Pseudobdellovibrionaceae</taxon>
        <taxon>Micavibrio</taxon>
    </lineage>
</organism>
<accession>A0A2W5FKF3</accession>
<dbReference type="GO" id="GO:0016740">
    <property type="term" value="F:transferase activity"/>
    <property type="evidence" value="ECO:0007669"/>
    <property type="project" value="UniProtKB-KW"/>
</dbReference>
<dbReference type="SFLD" id="SFLDG01150">
    <property type="entry name" value="Main.1:_Beta-like"/>
    <property type="match status" value="1"/>
</dbReference>
<evidence type="ECO:0000259" key="1">
    <source>
        <dbReference type="PROSITE" id="PS50404"/>
    </source>
</evidence>
<dbReference type="InterPro" id="IPR010987">
    <property type="entry name" value="Glutathione-S-Trfase_C-like"/>
</dbReference>
<dbReference type="Proteomes" id="UP000249739">
    <property type="component" value="Unassembled WGS sequence"/>
</dbReference>
<dbReference type="PANTHER" id="PTHR44051:SF8">
    <property type="entry name" value="GLUTATHIONE S-TRANSFERASE GSTA"/>
    <property type="match status" value="1"/>
</dbReference>
<dbReference type="Pfam" id="PF00043">
    <property type="entry name" value="GST_C"/>
    <property type="match status" value="1"/>
</dbReference>
<dbReference type="SUPFAM" id="SSF47616">
    <property type="entry name" value="GST C-terminal domain-like"/>
    <property type="match status" value="1"/>
</dbReference>
<proteinExistence type="predicted"/>
<dbReference type="InterPro" id="IPR004045">
    <property type="entry name" value="Glutathione_S-Trfase_N"/>
</dbReference>
<dbReference type="PROSITE" id="PS50405">
    <property type="entry name" value="GST_CTER"/>
    <property type="match status" value="1"/>
</dbReference>
<dbReference type="PROSITE" id="PS50404">
    <property type="entry name" value="GST_NTER"/>
    <property type="match status" value="1"/>
</dbReference>
<dbReference type="InterPro" id="IPR040079">
    <property type="entry name" value="Glutathione_S-Trfase"/>
</dbReference>
<keyword evidence="3" id="KW-0808">Transferase</keyword>
<sequence>MSSKYQLYYSPGACSMAVHVVLHELNQPFDLNEVNLRAQRDPAFLAISPRGQVPVLIEDGMPIYEGAAIIIHLCEKFKSDLIPAEGVSRGLALQALMFMNASMHPAYSKFFFAKKSAIDEKAKKIICDEACDKIQELWDLVDQHLETHAYLAGDKITAGDILMTVFANWTDISKPLKLGKNVKRVITEVSQRPSYQMALEHEGITYKAAA</sequence>
<dbReference type="PANTHER" id="PTHR44051">
    <property type="entry name" value="GLUTATHIONE S-TRANSFERASE-RELATED"/>
    <property type="match status" value="1"/>
</dbReference>
<dbReference type="Pfam" id="PF13417">
    <property type="entry name" value="GST_N_3"/>
    <property type="match status" value="1"/>
</dbReference>
<comment type="caution">
    <text evidence="3">The sequence shown here is derived from an EMBL/GenBank/DDBJ whole genome shotgun (WGS) entry which is preliminary data.</text>
</comment>
<evidence type="ECO:0000259" key="2">
    <source>
        <dbReference type="PROSITE" id="PS50405"/>
    </source>
</evidence>
<evidence type="ECO:0000313" key="4">
    <source>
        <dbReference type="Proteomes" id="UP000249739"/>
    </source>
</evidence>
<dbReference type="CDD" id="cd03057">
    <property type="entry name" value="GST_N_Beta"/>
    <property type="match status" value="1"/>
</dbReference>
<name>A0A2W5FKF3_9BACT</name>
<evidence type="ECO:0000313" key="3">
    <source>
        <dbReference type="EMBL" id="PZP55483.1"/>
    </source>
</evidence>
<dbReference type="SUPFAM" id="SSF52833">
    <property type="entry name" value="Thioredoxin-like"/>
    <property type="match status" value="1"/>
</dbReference>
<reference evidence="3 4" key="1">
    <citation type="submission" date="2017-08" db="EMBL/GenBank/DDBJ databases">
        <title>Infants hospitalized years apart are colonized by the same room-sourced microbial strains.</title>
        <authorList>
            <person name="Brooks B."/>
            <person name="Olm M.R."/>
            <person name="Firek B.A."/>
            <person name="Baker R."/>
            <person name="Thomas B.C."/>
            <person name="Morowitz M.J."/>
            <person name="Banfield J.F."/>
        </authorList>
    </citation>
    <scope>NUCLEOTIDE SEQUENCE [LARGE SCALE GENOMIC DNA]</scope>
    <source>
        <strain evidence="3">S2_006_000_R2_64</strain>
    </source>
</reference>
<dbReference type="Gene3D" id="3.40.30.10">
    <property type="entry name" value="Glutaredoxin"/>
    <property type="match status" value="1"/>
</dbReference>
<protein>
    <submittedName>
        <fullName evidence="3">Glutathione S-transferase family protein</fullName>
    </submittedName>
</protein>
<dbReference type="Gene3D" id="1.20.1050.10">
    <property type="match status" value="1"/>
</dbReference>
<dbReference type="InterPro" id="IPR036282">
    <property type="entry name" value="Glutathione-S-Trfase_C_sf"/>
</dbReference>
<feature type="domain" description="GST N-terminal" evidence="1">
    <location>
        <begin position="2"/>
        <end position="81"/>
    </location>
</feature>
<dbReference type="EMBL" id="QFOT01000067">
    <property type="protein sequence ID" value="PZP55483.1"/>
    <property type="molecule type" value="Genomic_DNA"/>
</dbReference>
<dbReference type="InterPro" id="IPR036249">
    <property type="entry name" value="Thioredoxin-like_sf"/>
</dbReference>